<comment type="caution">
    <text evidence="2">The sequence shown here is derived from an EMBL/GenBank/DDBJ whole genome shotgun (WGS) entry which is preliminary data.</text>
</comment>
<proteinExistence type="predicted"/>
<keyword evidence="3" id="KW-1185">Reference proteome</keyword>
<dbReference type="Pfam" id="PF13521">
    <property type="entry name" value="AAA_28"/>
    <property type="match status" value="1"/>
</dbReference>
<dbReference type="SUPFAM" id="SSF52540">
    <property type="entry name" value="P-loop containing nucleoside triphosphate hydrolases"/>
    <property type="match status" value="1"/>
</dbReference>
<feature type="domain" description="NadR/Ttd14 AAA" evidence="1">
    <location>
        <begin position="5"/>
        <end position="169"/>
    </location>
</feature>
<dbReference type="Proteomes" id="UP000598120">
    <property type="component" value="Unassembled WGS sequence"/>
</dbReference>
<accession>A0A8J2XF10</accession>
<dbReference type="RefSeq" id="WP_188604526.1">
    <property type="nucleotide sequence ID" value="NZ_BMIC01000001.1"/>
</dbReference>
<dbReference type="AlphaFoldDB" id="A0A8J2XF10"/>
<name>A0A8J2XF10_9FLAO</name>
<evidence type="ECO:0000313" key="2">
    <source>
        <dbReference type="EMBL" id="GFZ76766.1"/>
    </source>
</evidence>
<dbReference type="InterPro" id="IPR027417">
    <property type="entry name" value="P-loop_NTPase"/>
</dbReference>
<sequence>MNTRKIVITGGPGTGKSSIINELKKRGHICFDEISRQVTLEARKKGIEQLFLTEPLLFSQMLLEGRAKQFAEANNHKNTTVFLDRGIPDVLAYMDYFGSDYPQHFIDSCTNNTYDIVFILAPWQDIFQSDSERYESFEQAELIHQHLLNTYKKFNYTLLDVPFESIEKRTDFILDVLNL</sequence>
<dbReference type="Gene3D" id="3.40.50.300">
    <property type="entry name" value="P-loop containing nucleotide triphosphate hydrolases"/>
    <property type="match status" value="1"/>
</dbReference>
<reference evidence="2 3" key="1">
    <citation type="journal article" date="2014" name="Int. J. Syst. Evol. Microbiol.">
        <title>Complete genome sequence of Corynebacterium casei LMG S-19264T (=DSM 44701T), isolated from a smear-ripened cheese.</title>
        <authorList>
            <consortium name="US DOE Joint Genome Institute (JGI-PGF)"/>
            <person name="Walter F."/>
            <person name="Albersmeier A."/>
            <person name="Kalinowski J."/>
            <person name="Ruckert C."/>
        </authorList>
    </citation>
    <scope>NUCLEOTIDE SEQUENCE [LARGE SCALE GENOMIC DNA]</scope>
    <source>
        <strain evidence="2 3">CGMCC 1.15295</strain>
    </source>
</reference>
<protein>
    <submittedName>
        <fullName evidence="2">ATPase</fullName>
    </submittedName>
</protein>
<dbReference type="EMBL" id="BMIC01000001">
    <property type="protein sequence ID" value="GFZ76766.1"/>
    <property type="molecule type" value="Genomic_DNA"/>
</dbReference>
<dbReference type="InterPro" id="IPR038727">
    <property type="entry name" value="NadR/Ttd14_AAA_dom"/>
</dbReference>
<organism evidence="2 3">
    <name type="scientific">Aquaticitalea lipolytica</name>
    <dbReference type="NCBI Taxonomy" id="1247562"/>
    <lineage>
        <taxon>Bacteria</taxon>
        <taxon>Pseudomonadati</taxon>
        <taxon>Bacteroidota</taxon>
        <taxon>Flavobacteriia</taxon>
        <taxon>Flavobacteriales</taxon>
        <taxon>Flavobacteriaceae</taxon>
        <taxon>Aquaticitalea</taxon>
    </lineage>
</organism>
<evidence type="ECO:0000313" key="3">
    <source>
        <dbReference type="Proteomes" id="UP000598120"/>
    </source>
</evidence>
<evidence type="ECO:0000259" key="1">
    <source>
        <dbReference type="Pfam" id="PF13521"/>
    </source>
</evidence>
<gene>
    <name evidence="2" type="ORF">GCM10011531_02550</name>
</gene>